<name>A0A0A9FJ67_ARUDO</name>
<proteinExistence type="predicted"/>
<reference evidence="1" key="1">
    <citation type="submission" date="2014-09" db="EMBL/GenBank/DDBJ databases">
        <authorList>
            <person name="Magalhaes I.L.F."/>
            <person name="Oliveira U."/>
            <person name="Santos F.R."/>
            <person name="Vidigal T.H.D.A."/>
            <person name="Brescovit A.D."/>
            <person name="Santos A.J."/>
        </authorList>
    </citation>
    <scope>NUCLEOTIDE SEQUENCE</scope>
    <source>
        <tissue evidence="1">Shoot tissue taken approximately 20 cm above the soil surface</tissue>
    </source>
</reference>
<organism evidence="1">
    <name type="scientific">Arundo donax</name>
    <name type="common">Giant reed</name>
    <name type="synonym">Donax arundinaceus</name>
    <dbReference type="NCBI Taxonomy" id="35708"/>
    <lineage>
        <taxon>Eukaryota</taxon>
        <taxon>Viridiplantae</taxon>
        <taxon>Streptophyta</taxon>
        <taxon>Embryophyta</taxon>
        <taxon>Tracheophyta</taxon>
        <taxon>Spermatophyta</taxon>
        <taxon>Magnoliopsida</taxon>
        <taxon>Liliopsida</taxon>
        <taxon>Poales</taxon>
        <taxon>Poaceae</taxon>
        <taxon>PACMAD clade</taxon>
        <taxon>Arundinoideae</taxon>
        <taxon>Arundineae</taxon>
        <taxon>Arundo</taxon>
    </lineage>
</organism>
<dbReference type="AlphaFoldDB" id="A0A0A9FJ67"/>
<protein>
    <submittedName>
        <fullName evidence="1">Uncharacterized protein</fullName>
    </submittedName>
</protein>
<accession>A0A0A9FJ67</accession>
<sequence length="18" mass="1951">MSPTSLGFSFVLSTKAYD</sequence>
<evidence type="ECO:0000313" key="1">
    <source>
        <dbReference type="EMBL" id="JAE12392.1"/>
    </source>
</evidence>
<reference evidence="1" key="2">
    <citation type="journal article" date="2015" name="Data Brief">
        <title>Shoot transcriptome of the giant reed, Arundo donax.</title>
        <authorList>
            <person name="Barrero R.A."/>
            <person name="Guerrero F.D."/>
            <person name="Moolhuijzen P."/>
            <person name="Goolsby J.A."/>
            <person name="Tidwell J."/>
            <person name="Bellgard S.E."/>
            <person name="Bellgard M.I."/>
        </authorList>
    </citation>
    <scope>NUCLEOTIDE SEQUENCE</scope>
    <source>
        <tissue evidence="1">Shoot tissue taken approximately 20 cm above the soil surface</tissue>
    </source>
</reference>
<dbReference type="EMBL" id="GBRH01185504">
    <property type="protein sequence ID" value="JAE12392.1"/>
    <property type="molecule type" value="Transcribed_RNA"/>
</dbReference>